<dbReference type="OrthoDB" id="9892281at2759"/>
<keyword evidence="11" id="KW-1185">Reference proteome</keyword>
<evidence type="ECO:0000313" key="11">
    <source>
        <dbReference type="Proteomes" id="UP001652642"/>
    </source>
</evidence>
<keyword evidence="3" id="KW-0800">Toxin</keyword>
<keyword evidence="2" id="KW-0964">Secreted</keyword>
<comment type="subcellular location">
    <subcellularLocation>
        <location evidence="1 8">Secreted</location>
    </subcellularLocation>
</comment>
<evidence type="ECO:0000256" key="1">
    <source>
        <dbReference type="ARBA" id="ARBA00004613"/>
    </source>
</evidence>
<dbReference type="GO" id="GO:0019934">
    <property type="term" value="P:cGMP-mediated signaling"/>
    <property type="evidence" value="ECO:0007669"/>
    <property type="project" value="TreeGrafter"/>
</dbReference>
<dbReference type="GO" id="GO:0005179">
    <property type="term" value="F:hormone activity"/>
    <property type="evidence" value="ECO:0007669"/>
    <property type="project" value="InterPro"/>
</dbReference>
<dbReference type="GeneID" id="110073098"/>
<dbReference type="PANTHER" id="PTHR14066:SF10">
    <property type="entry name" value="NATRIURETIC PEPTIDES B"/>
    <property type="match status" value="1"/>
</dbReference>
<dbReference type="GO" id="GO:0005615">
    <property type="term" value="C:extracellular space"/>
    <property type="evidence" value="ECO:0007669"/>
    <property type="project" value="TreeGrafter"/>
</dbReference>
<dbReference type="GO" id="GO:0003085">
    <property type="term" value="P:negative regulation of systemic arterial blood pressure"/>
    <property type="evidence" value="ECO:0007669"/>
    <property type="project" value="TreeGrafter"/>
</dbReference>
<dbReference type="InParanoid" id="A0A6J0SRV1"/>
<evidence type="ECO:0000256" key="7">
    <source>
        <dbReference type="ARBA" id="ARBA00023157"/>
    </source>
</evidence>
<evidence type="ECO:0000256" key="5">
    <source>
        <dbReference type="ARBA" id="ARBA00022858"/>
    </source>
</evidence>
<dbReference type="SMART" id="SM00183">
    <property type="entry name" value="NAT_PEP"/>
    <property type="match status" value="1"/>
</dbReference>
<evidence type="ECO:0000256" key="6">
    <source>
        <dbReference type="ARBA" id="ARBA00022924"/>
    </source>
</evidence>
<sequence>MDATKSVLTSFALLFLLGIQRSISHPVSLSPAKELASMEALLERLEGKIALMEDLQNNLDPEEADTPREDVDGFLEENSDQRTDPRADPAPFTSDRGSVFKHLRGLQVAKSMRESGCFGRRLDRIGSVSGMGCRGYRRN</sequence>
<evidence type="ECO:0000256" key="8">
    <source>
        <dbReference type="RuleBase" id="RU003686"/>
    </source>
</evidence>
<reference evidence="12" key="1">
    <citation type="submission" date="2025-08" db="UniProtKB">
        <authorList>
            <consortium name="RefSeq"/>
        </authorList>
    </citation>
    <scope>IDENTIFICATION</scope>
</reference>
<dbReference type="GO" id="GO:0006182">
    <property type="term" value="P:cGMP biosynthetic process"/>
    <property type="evidence" value="ECO:0007669"/>
    <property type="project" value="TreeGrafter"/>
</dbReference>
<protein>
    <submittedName>
        <fullName evidence="12">Natriuretic peptides A-like</fullName>
    </submittedName>
</protein>
<evidence type="ECO:0000313" key="12">
    <source>
        <dbReference type="RefSeq" id="XP_020637625.2"/>
    </source>
</evidence>
<evidence type="ECO:0000256" key="9">
    <source>
        <dbReference type="SAM" id="MobiDB-lite"/>
    </source>
</evidence>
<dbReference type="RefSeq" id="XP_020637625.2">
    <property type="nucleotide sequence ID" value="XM_020781966.2"/>
</dbReference>
<dbReference type="GO" id="GO:0051427">
    <property type="term" value="F:hormone receptor binding"/>
    <property type="evidence" value="ECO:0007669"/>
    <property type="project" value="TreeGrafter"/>
</dbReference>
<dbReference type="KEGG" id="pvt:110073098"/>
<dbReference type="InterPro" id="IPR050787">
    <property type="entry name" value="Natriuretic_peptide"/>
</dbReference>
<accession>A0A6J0SRV1</accession>
<name>A0A6J0SRV1_9SAUR</name>
<keyword evidence="7" id="KW-1015">Disulfide bond</keyword>
<dbReference type="GO" id="GO:0007168">
    <property type="term" value="P:receptor guanylyl cyclase signaling pathway"/>
    <property type="evidence" value="ECO:0007669"/>
    <property type="project" value="TreeGrafter"/>
</dbReference>
<evidence type="ECO:0000256" key="4">
    <source>
        <dbReference type="ARBA" id="ARBA00022729"/>
    </source>
</evidence>
<dbReference type="PROSITE" id="PS00263">
    <property type="entry name" value="NATRIURETIC_PEPTIDE"/>
    <property type="match status" value="1"/>
</dbReference>
<dbReference type="GO" id="GO:0097746">
    <property type="term" value="P:blood vessel diameter maintenance"/>
    <property type="evidence" value="ECO:0007669"/>
    <property type="project" value="UniProtKB-KW"/>
</dbReference>
<dbReference type="GO" id="GO:0007218">
    <property type="term" value="P:neuropeptide signaling pathway"/>
    <property type="evidence" value="ECO:0007669"/>
    <property type="project" value="TreeGrafter"/>
</dbReference>
<dbReference type="GO" id="GO:0090729">
    <property type="term" value="F:toxin activity"/>
    <property type="evidence" value="ECO:0007669"/>
    <property type="project" value="UniProtKB-KW"/>
</dbReference>
<evidence type="ECO:0000256" key="2">
    <source>
        <dbReference type="ARBA" id="ARBA00022525"/>
    </source>
</evidence>
<gene>
    <name evidence="12" type="primary">LOC110073098</name>
</gene>
<dbReference type="PRINTS" id="PR00710">
    <property type="entry name" value="NATPEPTIDES"/>
</dbReference>
<dbReference type="GO" id="GO:0005737">
    <property type="term" value="C:cytoplasm"/>
    <property type="evidence" value="ECO:0007669"/>
    <property type="project" value="TreeGrafter"/>
</dbReference>
<dbReference type="Pfam" id="PF00212">
    <property type="entry name" value="ANP"/>
    <property type="match status" value="1"/>
</dbReference>
<dbReference type="AlphaFoldDB" id="A0A6J0SRV1"/>
<dbReference type="FunCoup" id="A0A6J0SRV1">
    <property type="interactions" value="7"/>
</dbReference>
<comment type="similarity">
    <text evidence="8">Belongs to the natriuretic peptide family.</text>
</comment>
<organism evidence="11 12">
    <name type="scientific">Pogona vitticeps</name>
    <name type="common">central bearded dragon</name>
    <dbReference type="NCBI Taxonomy" id="103695"/>
    <lineage>
        <taxon>Eukaryota</taxon>
        <taxon>Metazoa</taxon>
        <taxon>Chordata</taxon>
        <taxon>Craniata</taxon>
        <taxon>Vertebrata</taxon>
        <taxon>Euteleostomi</taxon>
        <taxon>Lepidosauria</taxon>
        <taxon>Squamata</taxon>
        <taxon>Bifurcata</taxon>
        <taxon>Unidentata</taxon>
        <taxon>Episquamata</taxon>
        <taxon>Toxicofera</taxon>
        <taxon>Iguania</taxon>
        <taxon>Acrodonta</taxon>
        <taxon>Agamidae</taxon>
        <taxon>Amphibolurinae</taxon>
        <taxon>Pogona</taxon>
    </lineage>
</organism>
<dbReference type="Proteomes" id="UP001652642">
    <property type="component" value="Chromosome 7"/>
</dbReference>
<feature type="chain" id="PRO_5046096608" evidence="10">
    <location>
        <begin position="25"/>
        <end position="139"/>
    </location>
</feature>
<evidence type="ECO:0000256" key="10">
    <source>
        <dbReference type="SAM" id="SignalP"/>
    </source>
</evidence>
<feature type="region of interest" description="Disordered" evidence="9">
    <location>
        <begin position="53"/>
        <end position="97"/>
    </location>
</feature>
<keyword evidence="5 8" id="KW-0838">Vasoactive</keyword>
<proteinExistence type="inferred from homology"/>
<feature type="signal peptide" evidence="10">
    <location>
        <begin position="1"/>
        <end position="24"/>
    </location>
</feature>
<dbReference type="InterPro" id="IPR000663">
    <property type="entry name" value="Natr_peptide"/>
</dbReference>
<evidence type="ECO:0000256" key="3">
    <source>
        <dbReference type="ARBA" id="ARBA00022656"/>
    </source>
</evidence>
<keyword evidence="4 10" id="KW-0732">Signal</keyword>
<keyword evidence="6" id="KW-0382">Hypotensive agent</keyword>
<dbReference type="PANTHER" id="PTHR14066">
    <property type="entry name" value="ATRIAL NATRIURETIC FACTOR PRECURSOR"/>
    <property type="match status" value="1"/>
</dbReference>
<dbReference type="InterPro" id="IPR030480">
    <property type="entry name" value="Natr_peptide_CS"/>
</dbReference>